<protein>
    <submittedName>
        <fullName evidence="2">DUF4062 domain-containing protein</fullName>
    </submittedName>
</protein>
<proteinExistence type="predicted"/>
<evidence type="ECO:0000313" key="3">
    <source>
        <dbReference type="Proteomes" id="UP000257039"/>
    </source>
</evidence>
<organism evidence="2 3">
    <name type="scientific">Zooshikella ganghwensis</name>
    <dbReference type="NCBI Taxonomy" id="202772"/>
    <lineage>
        <taxon>Bacteria</taxon>
        <taxon>Pseudomonadati</taxon>
        <taxon>Pseudomonadota</taxon>
        <taxon>Gammaproteobacteria</taxon>
        <taxon>Oceanospirillales</taxon>
        <taxon>Zooshikellaceae</taxon>
        <taxon>Zooshikella</taxon>
    </lineage>
</organism>
<dbReference type="RefSeq" id="WP_094786168.1">
    <property type="nucleotide sequence ID" value="NZ_NDXW01000001.1"/>
</dbReference>
<gene>
    <name evidence="2" type="ORF">B9G39_04165</name>
</gene>
<keyword evidence="3" id="KW-1185">Reference proteome</keyword>
<dbReference type="InterPro" id="IPR025139">
    <property type="entry name" value="DUF4062"/>
</dbReference>
<name>A0A4P9VJD0_9GAMM</name>
<dbReference type="EMBL" id="NDXW01000001">
    <property type="protein sequence ID" value="RDH42706.1"/>
    <property type="molecule type" value="Genomic_DNA"/>
</dbReference>
<accession>A0A4P9VJD0</accession>
<evidence type="ECO:0000259" key="1">
    <source>
        <dbReference type="Pfam" id="PF13271"/>
    </source>
</evidence>
<comment type="caution">
    <text evidence="2">The sequence shown here is derived from an EMBL/GenBank/DDBJ whole genome shotgun (WGS) entry which is preliminary data.</text>
</comment>
<dbReference type="Proteomes" id="UP000257039">
    <property type="component" value="Unassembled WGS sequence"/>
</dbReference>
<sequence length="344" mass="39400">MSLLKRYQIFISSTYRDLVEERQALVNALLCLGCIPVGPEFLPGFRNPDQDNWPHVRRAIDQSDYIVLVSGGRYGSLTRSGISYLHREYTYAHTLRKPILCLVRDLKAPLAANKKEVTAEGVARLRVFRESLQKHNNYSWDTAETLVSLLRQHLPAFIEQTPAPGWIRAADVSENQTEKQVDLRKQLADLQEVKHALQHLSPSQSNSINALQELVELSFACNIYIEGNCKLITSKATLIWQDVFNAFAIDLDNSASEDKIKESLAQFLAERYTRHIHEAYEDAHAVSSFQFTDTSLRMIRLHLRRMGLIRKDTLHSNRSRAVWQLTPLGRKVLEDLRQHTAVNN</sequence>
<evidence type="ECO:0000313" key="2">
    <source>
        <dbReference type="EMBL" id="RDH42706.1"/>
    </source>
</evidence>
<feature type="domain" description="DUF4062" evidence="1">
    <location>
        <begin position="8"/>
        <end position="92"/>
    </location>
</feature>
<reference evidence="2 3" key="1">
    <citation type="submission" date="2017-04" db="EMBL/GenBank/DDBJ databases">
        <title>Draft genome sequence of Zooshikella ganghwensis VG4 isolated from Red Sea sediments.</title>
        <authorList>
            <person name="Rehman Z."/>
            <person name="Alam I."/>
            <person name="Kamau A."/>
            <person name="Bajic V."/>
            <person name="Leiknes T."/>
        </authorList>
    </citation>
    <scope>NUCLEOTIDE SEQUENCE [LARGE SCALE GENOMIC DNA]</scope>
    <source>
        <strain evidence="2 3">VG4</strain>
    </source>
</reference>
<dbReference type="Pfam" id="PF13271">
    <property type="entry name" value="DUF4062"/>
    <property type="match status" value="1"/>
</dbReference>
<dbReference type="AlphaFoldDB" id="A0A4P9VJD0"/>